<sequence length="64" mass="7307">MWTTLLWISTVSACSRSCWCPTRRLRPLLLRQRLHPLGLPLLNLACSICIEGWLPCRSRLSSLG</sequence>
<dbReference type="Proteomes" id="UP000440732">
    <property type="component" value="Unassembled WGS sequence"/>
</dbReference>
<evidence type="ECO:0000313" key="2">
    <source>
        <dbReference type="EMBL" id="KAE8920664.1"/>
    </source>
</evidence>
<dbReference type="EMBL" id="QXGE01002691">
    <property type="protein sequence ID" value="KAE9279925.1"/>
    <property type="molecule type" value="Genomic_DNA"/>
</dbReference>
<evidence type="ECO:0000313" key="10">
    <source>
        <dbReference type="Proteomes" id="UP000437068"/>
    </source>
</evidence>
<evidence type="ECO:0000313" key="11">
    <source>
        <dbReference type="Proteomes" id="UP000440367"/>
    </source>
</evidence>
<dbReference type="Proteomes" id="UP000486351">
    <property type="component" value="Unassembled WGS sequence"/>
</dbReference>
<dbReference type="AlphaFoldDB" id="A0A6A3PC73"/>
<protein>
    <recommendedName>
        <fullName evidence="16">Secreted protein</fullName>
    </recommendedName>
</protein>
<dbReference type="Proteomes" id="UP000440367">
    <property type="component" value="Unassembled WGS sequence"/>
</dbReference>
<evidence type="ECO:0000313" key="8">
    <source>
        <dbReference type="EMBL" id="KAE9288364.1"/>
    </source>
</evidence>
<evidence type="ECO:0000313" key="4">
    <source>
        <dbReference type="EMBL" id="KAE9073323.1"/>
    </source>
</evidence>
<evidence type="ECO:0000313" key="3">
    <source>
        <dbReference type="EMBL" id="KAE9055225.1"/>
    </source>
</evidence>
<dbReference type="EMBL" id="QXGA01010622">
    <property type="protein sequence ID" value="KAE9055225.1"/>
    <property type="molecule type" value="Genomic_DNA"/>
</dbReference>
<evidence type="ECO:0000313" key="14">
    <source>
        <dbReference type="Proteomes" id="UP000486351"/>
    </source>
</evidence>
<evidence type="ECO:0000313" key="9">
    <source>
        <dbReference type="Proteomes" id="UP000429523"/>
    </source>
</evidence>
<evidence type="ECO:0000313" key="6">
    <source>
        <dbReference type="EMBL" id="KAE9160080.1"/>
    </source>
</evidence>
<dbReference type="Proteomes" id="UP000488956">
    <property type="component" value="Unassembled WGS sequence"/>
</dbReference>
<organism evidence="3 12">
    <name type="scientific">Phytophthora fragariae</name>
    <dbReference type="NCBI Taxonomy" id="53985"/>
    <lineage>
        <taxon>Eukaryota</taxon>
        <taxon>Sar</taxon>
        <taxon>Stramenopiles</taxon>
        <taxon>Oomycota</taxon>
        <taxon>Peronosporomycetes</taxon>
        <taxon>Peronosporales</taxon>
        <taxon>Peronosporaceae</taxon>
        <taxon>Phytophthora</taxon>
    </lineage>
</organism>
<evidence type="ECO:0000313" key="12">
    <source>
        <dbReference type="Proteomes" id="UP000440732"/>
    </source>
</evidence>
<dbReference type="Proteomes" id="UP000441208">
    <property type="component" value="Unassembled WGS sequence"/>
</dbReference>
<dbReference type="EMBL" id="QXFZ01002840">
    <property type="protein sequence ID" value="KAE9073323.1"/>
    <property type="molecule type" value="Genomic_DNA"/>
</dbReference>
<dbReference type="Proteomes" id="UP000437068">
    <property type="component" value="Unassembled WGS sequence"/>
</dbReference>
<evidence type="ECO:0000313" key="5">
    <source>
        <dbReference type="EMBL" id="KAE9074350.1"/>
    </source>
</evidence>
<dbReference type="Proteomes" id="UP000429523">
    <property type="component" value="Unassembled WGS sequence"/>
</dbReference>
<feature type="chain" id="PRO_5036380323" description="Secreted protein" evidence="1">
    <location>
        <begin position="18"/>
        <end position="64"/>
    </location>
</feature>
<feature type="signal peptide" evidence="1">
    <location>
        <begin position="1"/>
        <end position="17"/>
    </location>
</feature>
<dbReference type="EMBL" id="QXFY01003123">
    <property type="protein sequence ID" value="KAE9288364.1"/>
    <property type="molecule type" value="Genomic_DNA"/>
</dbReference>
<evidence type="ECO:0000313" key="7">
    <source>
        <dbReference type="EMBL" id="KAE9279925.1"/>
    </source>
</evidence>
<evidence type="ECO:0008006" key="16">
    <source>
        <dbReference type="Google" id="ProtNLM"/>
    </source>
</evidence>
<reference evidence="9 10" key="1">
    <citation type="submission" date="2018-08" db="EMBL/GenBank/DDBJ databases">
        <title>Genomic investigation of the strawberry pathogen Phytophthora fragariae indicates pathogenicity is determined by transcriptional variation in three key races.</title>
        <authorList>
            <person name="Adams T.M."/>
            <person name="Armitage A.D."/>
            <person name="Sobczyk M.K."/>
            <person name="Bates H.J."/>
            <person name="Dunwell J.M."/>
            <person name="Nellist C.F."/>
            <person name="Harrison R.J."/>
        </authorList>
    </citation>
    <scope>NUCLEOTIDE SEQUENCE [LARGE SCALE GENOMIC DNA]</scope>
    <source>
        <strain evidence="7 10">A4</strain>
        <strain evidence="6 11">BC-1</strain>
        <strain evidence="3 12">NOV-5</strain>
        <strain evidence="4 13">NOV-71</strain>
        <strain evidence="8 14">NOV-77</strain>
        <strain evidence="2 9">NOV-9</strain>
        <strain evidence="5 15">ONT-3</strain>
    </source>
</reference>
<evidence type="ECO:0000256" key="1">
    <source>
        <dbReference type="SAM" id="SignalP"/>
    </source>
</evidence>
<dbReference type="EMBL" id="QXGD01007883">
    <property type="protein sequence ID" value="KAE9160080.1"/>
    <property type="molecule type" value="Genomic_DNA"/>
</dbReference>
<dbReference type="EMBL" id="QXFX01002709">
    <property type="protein sequence ID" value="KAE9074350.1"/>
    <property type="molecule type" value="Genomic_DNA"/>
</dbReference>
<accession>A0A6A3PC73</accession>
<name>A0A6A3PC73_9STRA</name>
<evidence type="ECO:0000313" key="15">
    <source>
        <dbReference type="Proteomes" id="UP000488956"/>
    </source>
</evidence>
<comment type="caution">
    <text evidence="3">The sequence shown here is derived from an EMBL/GenBank/DDBJ whole genome shotgun (WGS) entry which is preliminary data.</text>
</comment>
<keyword evidence="1" id="KW-0732">Signal</keyword>
<gene>
    <name evidence="7" type="ORF">PF001_g24475</name>
    <name evidence="6" type="ORF">PF002_g32703</name>
    <name evidence="3" type="ORF">PF006_g33029</name>
    <name evidence="4" type="ORF">PF007_g25845</name>
    <name evidence="8" type="ORF">PF008_g26160</name>
    <name evidence="2" type="ORF">PF009_g29047</name>
    <name evidence="5" type="ORF">PF010_g24703</name>
</gene>
<evidence type="ECO:0000313" key="13">
    <source>
        <dbReference type="Proteomes" id="UP000441208"/>
    </source>
</evidence>
<dbReference type="EMBL" id="QXGF01003890">
    <property type="protein sequence ID" value="KAE8920664.1"/>
    <property type="molecule type" value="Genomic_DNA"/>
</dbReference>
<proteinExistence type="predicted"/>